<dbReference type="Proteomes" id="UP000299211">
    <property type="component" value="Unassembled WGS sequence"/>
</dbReference>
<organism evidence="2 5">
    <name type="scientific">Streptomyces avermitilis</name>
    <dbReference type="NCBI Taxonomy" id="33903"/>
    <lineage>
        <taxon>Bacteria</taxon>
        <taxon>Bacillati</taxon>
        <taxon>Actinomycetota</taxon>
        <taxon>Actinomycetes</taxon>
        <taxon>Kitasatosporales</taxon>
        <taxon>Streptomycetaceae</taxon>
        <taxon>Streptomyces</taxon>
    </lineage>
</organism>
<comment type="caution">
    <text evidence="2">The sequence shown here is derived from an EMBL/GenBank/DDBJ whole genome shotgun (WGS) entry which is preliminary data.</text>
</comment>
<dbReference type="AlphaFoldDB" id="A0A4D4LV07"/>
<reference evidence="3 4" key="1">
    <citation type="submission" date="2019-04" db="EMBL/GenBank/DDBJ databases">
        <title>Draft genome sequences of Streptomyces avermitilis ATCC 31267.</title>
        <authorList>
            <person name="Komaki H."/>
            <person name="Tamura T."/>
            <person name="Hosoyama A."/>
        </authorList>
    </citation>
    <scope>NUCLEOTIDE SEQUENCE [LARGE SCALE GENOMIC DNA]</scope>
    <source>
        <strain evidence="3 4">ATCC 31267</strain>
    </source>
</reference>
<protein>
    <submittedName>
        <fullName evidence="2">Uncharacterized protein</fullName>
    </submittedName>
</protein>
<reference evidence="2 5" key="2">
    <citation type="submission" date="2019-04" db="EMBL/GenBank/DDBJ databases">
        <title>Draft genome sequences of Streptomyces avermitilis NBRC 14893.</title>
        <authorList>
            <person name="Komaki H."/>
            <person name="Tamura T."/>
            <person name="Hosoyama A."/>
        </authorList>
    </citation>
    <scope>NUCLEOTIDE SEQUENCE [LARGE SCALE GENOMIC DNA]</scope>
    <source>
        <strain evidence="2 5">NBRC 14893</strain>
    </source>
</reference>
<evidence type="ECO:0000313" key="2">
    <source>
        <dbReference type="EMBL" id="GDY61629.1"/>
    </source>
</evidence>
<accession>A0A4D4LV07</accession>
<sequence length="71" mass="7986">MDLASLHPLYEHPGPWASAYADTPRRTRATPTGAPRRRGPRAFRYLARSTRRSSHTGSAVSRTRPSEPKTR</sequence>
<name>A0A4D4LV07_STRAX</name>
<evidence type="ECO:0000313" key="4">
    <source>
        <dbReference type="Proteomes" id="UP000299211"/>
    </source>
</evidence>
<evidence type="ECO:0000313" key="3">
    <source>
        <dbReference type="EMBL" id="GDY78265.1"/>
    </source>
</evidence>
<dbReference type="EMBL" id="BJHX01000001">
    <property type="protein sequence ID" value="GDY61629.1"/>
    <property type="molecule type" value="Genomic_DNA"/>
</dbReference>
<evidence type="ECO:0000313" key="5">
    <source>
        <dbReference type="Proteomes" id="UP000302139"/>
    </source>
</evidence>
<dbReference type="EMBL" id="BJHY01000001">
    <property type="protein sequence ID" value="GDY78265.1"/>
    <property type="molecule type" value="Genomic_DNA"/>
</dbReference>
<proteinExistence type="predicted"/>
<feature type="region of interest" description="Disordered" evidence="1">
    <location>
        <begin position="1"/>
        <end position="71"/>
    </location>
</feature>
<evidence type="ECO:0000256" key="1">
    <source>
        <dbReference type="SAM" id="MobiDB-lite"/>
    </source>
</evidence>
<dbReference type="Proteomes" id="UP000302139">
    <property type="component" value="Unassembled WGS sequence"/>
</dbReference>
<gene>
    <name evidence="2" type="ORF">SAV14893_010220</name>
    <name evidence="3" type="ORF">SAV31267_077500</name>
</gene>